<evidence type="ECO:0000256" key="2">
    <source>
        <dbReference type="ARBA" id="ARBA00022723"/>
    </source>
</evidence>
<dbReference type="Pfam" id="PF00753">
    <property type="entry name" value="Lactamase_B"/>
    <property type="match status" value="1"/>
</dbReference>
<protein>
    <submittedName>
        <fullName evidence="6">Metallo-hydrolase</fullName>
        <ecNumber evidence="6">3.-.-.-</ecNumber>
    </submittedName>
</protein>
<keyword evidence="3 6" id="KW-0378">Hydrolase</keyword>
<evidence type="ECO:0000256" key="3">
    <source>
        <dbReference type="ARBA" id="ARBA00022801"/>
    </source>
</evidence>
<dbReference type="PANTHER" id="PTHR42978">
    <property type="entry name" value="QUORUM-QUENCHING LACTONASE YTNP-RELATED-RELATED"/>
    <property type="match status" value="1"/>
</dbReference>
<dbReference type="Gene3D" id="3.60.15.10">
    <property type="entry name" value="Ribonuclease Z/Hydroxyacylglutathione hydrolase-like"/>
    <property type="match status" value="1"/>
</dbReference>
<dbReference type="KEGG" id="parq:DSM112329_02280"/>
<evidence type="ECO:0000256" key="1">
    <source>
        <dbReference type="ARBA" id="ARBA00007749"/>
    </source>
</evidence>
<evidence type="ECO:0000256" key="4">
    <source>
        <dbReference type="ARBA" id="ARBA00022833"/>
    </source>
</evidence>
<accession>A0AAU7AUY6</accession>
<evidence type="ECO:0000313" key="6">
    <source>
        <dbReference type="EMBL" id="XAY05430.1"/>
    </source>
</evidence>
<dbReference type="AlphaFoldDB" id="A0AAU7AUY6"/>
<dbReference type="SMART" id="SM00849">
    <property type="entry name" value="Lactamase_B"/>
    <property type="match status" value="1"/>
</dbReference>
<dbReference type="SUPFAM" id="SSF56281">
    <property type="entry name" value="Metallo-hydrolase/oxidoreductase"/>
    <property type="match status" value="1"/>
</dbReference>
<keyword evidence="4" id="KW-0862">Zinc</keyword>
<evidence type="ECO:0000259" key="5">
    <source>
        <dbReference type="SMART" id="SM00849"/>
    </source>
</evidence>
<sequence length="272" mass="29066">MASTRPIHHLDCGTMCPHAAPALGLVDRAAGHLVAHCLLIEGADGLVLIDTGYGTGDIADPRRLGPARLLLNARLDPAQTAVAQVRALGHDPADVRHVLVTHLDLDHAGGLGDFPNAEVHLHAPELTAARARKADTKLRYRPRQWEHGPRWAPHAVEGEAWFGFEGVRLLPDVGVELVMIPLAGHTLGHTGYAVNSGDGWLLHCGDAYLRAGEIALPPVVGPGLKVYHRLNSAKEGLRRENVARLAELARDHAAEVTVFCSHDPTELAAATA</sequence>
<dbReference type="RefSeq" id="WP_354701938.1">
    <property type="nucleotide sequence ID" value="NZ_CP114014.1"/>
</dbReference>
<organism evidence="6">
    <name type="scientific">Paraconexibacter sp. AEG42_29</name>
    <dbReference type="NCBI Taxonomy" id="2997339"/>
    <lineage>
        <taxon>Bacteria</taxon>
        <taxon>Bacillati</taxon>
        <taxon>Actinomycetota</taxon>
        <taxon>Thermoleophilia</taxon>
        <taxon>Solirubrobacterales</taxon>
        <taxon>Paraconexibacteraceae</taxon>
        <taxon>Paraconexibacter</taxon>
    </lineage>
</organism>
<keyword evidence="2" id="KW-0479">Metal-binding</keyword>
<dbReference type="GO" id="GO:0046872">
    <property type="term" value="F:metal ion binding"/>
    <property type="evidence" value="ECO:0007669"/>
    <property type="project" value="UniProtKB-KW"/>
</dbReference>
<name>A0AAU7AUY6_9ACTN</name>
<dbReference type="InterPro" id="IPR001279">
    <property type="entry name" value="Metallo-B-lactamas"/>
</dbReference>
<dbReference type="GO" id="GO:0016787">
    <property type="term" value="F:hydrolase activity"/>
    <property type="evidence" value="ECO:0007669"/>
    <property type="project" value="UniProtKB-KW"/>
</dbReference>
<reference evidence="6" key="1">
    <citation type="submission" date="2022-12" db="EMBL/GenBank/DDBJ databases">
        <title>Paraconexibacter alkalitolerans sp. nov. and Baekduia alba sp. nov., isolated from soil and emended description of the genera Paraconexibacter (Chun et al., 2020) and Baekduia (An et al., 2020).</title>
        <authorList>
            <person name="Vieira S."/>
            <person name="Huber K.J."/>
            <person name="Geppert A."/>
            <person name="Wolf J."/>
            <person name="Neumann-Schaal M."/>
            <person name="Muesken M."/>
            <person name="Overmann J."/>
        </authorList>
    </citation>
    <scope>NUCLEOTIDE SEQUENCE</scope>
    <source>
        <strain evidence="6">AEG42_29</strain>
    </source>
</reference>
<dbReference type="InterPro" id="IPR036866">
    <property type="entry name" value="RibonucZ/Hydroxyglut_hydro"/>
</dbReference>
<feature type="domain" description="Metallo-beta-lactamase" evidence="5">
    <location>
        <begin position="34"/>
        <end position="262"/>
    </location>
</feature>
<dbReference type="EMBL" id="CP114014">
    <property type="protein sequence ID" value="XAY05430.1"/>
    <property type="molecule type" value="Genomic_DNA"/>
</dbReference>
<dbReference type="EC" id="3.-.-.-" evidence="6"/>
<dbReference type="PANTHER" id="PTHR42978:SF3">
    <property type="entry name" value="BLR3078 PROTEIN"/>
    <property type="match status" value="1"/>
</dbReference>
<dbReference type="InterPro" id="IPR051013">
    <property type="entry name" value="MBL_superfamily_lactonases"/>
</dbReference>
<gene>
    <name evidence="6" type="ORF">DSM112329_02280</name>
</gene>
<comment type="similarity">
    <text evidence="1">Belongs to the metallo-beta-lactamase superfamily.</text>
</comment>
<dbReference type="CDD" id="cd07742">
    <property type="entry name" value="metallo-hydrolase-like_MBL-fold"/>
    <property type="match status" value="1"/>
</dbReference>
<proteinExistence type="inferred from homology"/>